<gene>
    <name evidence="1" type="ORF">LCGC14_3102790</name>
</gene>
<dbReference type="AlphaFoldDB" id="A0A0F8YXB1"/>
<proteinExistence type="predicted"/>
<name>A0A0F8YXB1_9ZZZZ</name>
<accession>A0A0F8YXB1</accession>
<sequence length="46" mass="5048">MTTPTILLAVILAVATVCVPAENVRIIDGDTIEVTIDGELERVRYY</sequence>
<comment type="caution">
    <text evidence="1">The sequence shown here is derived from an EMBL/GenBank/DDBJ whole genome shotgun (WGS) entry which is preliminary data.</text>
</comment>
<evidence type="ECO:0008006" key="2">
    <source>
        <dbReference type="Google" id="ProtNLM"/>
    </source>
</evidence>
<dbReference type="EMBL" id="LAZR01066915">
    <property type="protein sequence ID" value="KKK52646.1"/>
    <property type="molecule type" value="Genomic_DNA"/>
</dbReference>
<reference evidence="1" key="1">
    <citation type="journal article" date="2015" name="Nature">
        <title>Complex archaea that bridge the gap between prokaryotes and eukaryotes.</title>
        <authorList>
            <person name="Spang A."/>
            <person name="Saw J.H."/>
            <person name="Jorgensen S.L."/>
            <person name="Zaremba-Niedzwiedzka K."/>
            <person name="Martijn J."/>
            <person name="Lind A.E."/>
            <person name="van Eijk R."/>
            <person name="Schleper C."/>
            <person name="Guy L."/>
            <person name="Ettema T.J."/>
        </authorList>
    </citation>
    <scope>NUCLEOTIDE SEQUENCE</scope>
</reference>
<feature type="non-terminal residue" evidence="1">
    <location>
        <position position="46"/>
    </location>
</feature>
<protein>
    <recommendedName>
        <fullName evidence="2">TNase-like domain-containing protein</fullName>
    </recommendedName>
</protein>
<evidence type="ECO:0000313" key="1">
    <source>
        <dbReference type="EMBL" id="KKK52646.1"/>
    </source>
</evidence>
<organism evidence="1">
    <name type="scientific">marine sediment metagenome</name>
    <dbReference type="NCBI Taxonomy" id="412755"/>
    <lineage>
        <taxon>unclassified sequences</taxon>
        <taxon>metagenomes</taxon>
        <taxon>ecological metagenomes</taxon>
    </lineage>
</organism>